<dbReference type="InterPro" id="IPR039425">
    <property type="entry name" value="RNA_pol_sigma-70-like"/>
</dbReference>
<dbReference type="STRING" id="767434.Fraau_3117"/>
<dbReference type="InterPro" id="IPR013324">
    <property type="entry name" value="RNA_pol_sigma_r3/r4-like"/>
</dbReference>
<name>H8L0E8_FRAAD</name>
<reference evidence="8" key="1">
    <citation type="submission" date="2012-02" db="EMBL/GenBank/DDBJ databases">
        <title>The complete genome of Frateuria aurantia DSM 6220.</title>
        <authorList>
            <consortium name="US DOE Joint Genome Institute (JGI-PGF)"/>
            <person name="Lucas S."/>
            <person name="Copeland A."/>
            <person name="Lapidus A."/>
            <person name="Glavina del Rio T."/>
            <person name="Dalin E."/>
            <person name="Tice H."/>
            <person name="Bruce D."/>
            <person name="Goodwin L."/>
            <person name="Pitluck S."/>
            <person name="Peters L."/>
            <person name="Ovchinnikova G."/>
            <person name="Teshima H."/>
            <person name="Kyrpides N."/>
            <person name="Mavromatis K."/>
            <person name="Ivanova N."/>
            <person name="Brettin T."/>
            <person name="Detter J.C."/>
            <person name="Han C."/>
            <person name="Larimer F."/>
            <person name="Land M."/>
            <person name="Hauser L."/>
            <person name="Markowitz V."/>
            <person name="Cheng J.-F."/>
            <person name="Hugenholtz P."/>
            <person name="Woyke T."/>
            <person name="Wu D."/>
            <person name="Brambilla E."/>
            <person name="Klenk H.-P."/>
            <person name="Eisen J.A."/>
        </authorList>
    </citation>
    <scope>NUCLEOTIDE SEQUENCE</scope>
    <source>
        <strain evidence="8">DSM 6220</strain>
    </source>
</reference>
<evidence type="ECO:0000259" key="7">
    <source>
        <dbReference type="Pfam" id="PF08281"/>
    </source>
</evidence>
<keyword evidence="3" id="KW-0731">Sigma factor</keyword>
<dbReference type="PANTHER" id="PTHR43133:SF63">
    <property type="entry name" value="RNA POLYMERASE SIGMA FACTOR FECI-RELATED"/>
    <property type="match status" value="1"/>
</dbReference>
<dbReference type="Gene3D" id="1.10.1740.10">
    <property type="match status" value="1"/>
</dbReference>
<keyword evidence="9" id="KW-1185">Reference proteome</keyword>
<feature type="compositionally biased region" description="Basic and acidic residues" evidence="5">
    <location>
        <begin position="199"/>
        <end position="217"/>
    </location>
</feature>
<organism evidence="8 9">
    <name type="scientific">Frateuria aurantia (strain ATCC 33424 / DSM 6220 / KCTC 2777 / LMG 1558 / NBRC 3245 / NCIMB 13370)</name>
    <name type="common">Acetobacter aurantius</name>
    <dbReference type="NCBI Taxonomy" id="767434"/>
    <lineage>
        <taxon>Bacteria</taxon>
        <taxon>Pseudomonadati</taxon>
        <taxon>Pseudomonadota</taxon>
        <taxon>Gammaproteobacteria</taxon>
        <taxon>Lysobacterales</taxon>
        <taxon>Rhodanobacteraceae</taxon>
        <taxon>Frateuria</taxon>
    </lineage>
</organism>
<comment type="similarity">
    <text evidence="1">Belongs to the sigma-70 factor family. ECF subfamily.</text>
</comment>
<evidence type="ECO:0000313" key="8">
    <source>
        <dbReference type="EMBL" id="AFC87443.1"/>
    </source>
</evidence>
<dbReference type="Gene3D" id="1.10.10.10">
    <property type="entry name" value="Winged helix-like DNA-binding domain superfamily/Winged helix DNA-binding domain"/>
    <property type="match status" value="1"/>
</dbReference>
<dbReference type="InterPro" id="IPR007627">
    <property type="entry name" value="RNA_pol_sigma70_r2"/>
</dbReference>
<gene>
    <name evidence="8" type="ordered locus">Fraau_3117</name>
</gene>
<feature type="domain" description="RNA polymerase sigma factor 70 region 4 type 2" evidence="7">
    <location>
        <begin position="121"/>
        <end position="172"/>
    </location>
</feature>
<dbReference type="HOGENOM" id="CLU_047691_12_5_6"/>
<evidence type="ECO:0000256" key="1">
    <source>
        <dbReference type="ARBA" id="ARBA00010641"/>
    </source>
</evidence>
<feature type="region of interest" description="Disordered" evidence="5">
    <location>
        <begin position="194"/>
        <end position="217"/>
    </location>
</feature>
<dbReference type="InterPro" id="IPR013325">
    <property type="entry name" value="RNA_pol_sigma_r2"/>
</dbReference>
<dbReference type="EMBL" id="CP003350">
    <property type="protein sequence ID" value="AFC87443.1"/>
    <property type="molecule type" value="Genomic_DNA"/>
</dbReference>
<dbReference type="SUPFAM" id="SSF88659">
    <property type="entry name" value="Sigma3 and sigma4 domains of RNA polymerase sigma factors"/>
    <property type="match status" value="1"/>
</dbReference>
<dbReference type="InterPro" id="IPR036388">
    <property type="entry name" value="WH-like_DNA-bd_sf"/>
</dbReference>
<keyword evidence="4" id="KW-0804">Transcription</keyword>
<dbReference type="GO" id="GO:0016987">
    <property type="term" value="F:sigma factor activity"/>
    <property type="evidence" value="ECO:0007669"/>
    <property type="project" value="UniProtKB-KW"/>
</dbReference>
<protein>
    <submittedName>
        <fullName evidence="8">RNA polymerase sigma factor, sigma-70 family</fullName>
    </submittedName>
</protein>
<sequence>MMESTPTRPPASEGAALLVSRYAELHRFALGRTGSRHVADEVMQEAWLRLTATPASGQRPRPPIKHALAYVYQVITHLCIDRCRQRQRWQCRHCQECLAEQMASQAPTPFQIAAAQQEYAQLLQAVRQLPPRCRQVFLLYRGQQLSTGDIADRLGLAPKTVEHHIARAVQSCRRHLQDHGHALRRGDVHRAMLPAKAGSADRGRSASREGHGRISDL</sequence>
<evidence type="ECO:0000313" key="9">
    <source>
        <dbReference type="Proteomes" id="UP000005234"/>
    </source>
</evidence>
<dbReference type="KEGG" id="fau:Fraau_3117"/>
<evidence type="ECO:0000256" key="5">
    <source>
        <dbReference type="SAM" id="MobiDB-lite"/>
    </source>
</evidence>
<dbReference type="AlphaFoldDB" id="H8L0E8"/>
<evidence type="ECO:0000256" key="3">
    <source>
        <dbReference type="ARBA" id="ARBA00023082"/>
    </source>
</evidence>
<dbReference type="RefSeq" id="WP_014404446.1">
    <property type="nucleotide sequence ID" value="NC_017033.1"/>
</dbReference>
<dbReference type="GO" id="GO:0003677">
    <property type="term" value="F:DNA binding"/>
    <property type="evidence" value="ECO:0007669"/>
    <property type="project" value="InterPro"/>
</dbReference>
<dbReference type="Proteomes" id="UP000005234">
    <property type="component" value="Chromosome"/>
</dbReference>
<dbReference type="PANTHER" id="PTHR43133">
    <property type="entry name" value="RNA POLYMERASE ECF-TYPE SIGMA FACTO"/>
    <property type="match status" value="1"/>
</dbReference>
<dbReference type="Pfam" id="PF08281">
    <property type="entry name" value="Sigma70_r4_2"/>
    <property type="match status" value="1"/>
</dbReference>
<evidence type="ECO:0000256" key="2">
    <source>
        <dbReference type="ARBA" id="ARBA00023015"/>
    </source>
</evidence>
<dbReference type="Pfam" id="PF04542">
    <property type="entry name" value="Sigma70_r2"/>
    <property type="match status" value="1"/>
</dbReference>
<evidence type="ECO:0000256" key="4">
    <source>
        <dbReference type="ARBA" id="ARBA00023163"/>
    </source>
</evidence>
<dbReference type="SUPFAM" id="SSF88946">
    <property type="entry name" value="Sigma2 domain of RNA polymerase sigma factors"/>
    <property type="match status" value="1"/>
</dbReference>
<dbReference type="eggNOG" id="COG1595">
    <property type="taxonomic scope" value="Bacteria"/>
</dbReference>
<dbReference type="InterPro" id="IPR014284">
    <property type="entry name" value="RNA_pol_sigma-70_dom"/>
</dbReference>
<dbReference type="CDD" id="cd06171">
    <property type="entry name" value="Sigma70_r4"/>
    <property type="match status" value="1"/>
</dbReference>
<dbReference type="InterPro" id="IPR013249">
    <property type="entry name" value="RNA_pol_sigma70_r4_t2"/>
</dbReference>
<accession>H8L0E8</accession>
<dbReference type="GO" id="GO:0006352">
    <property type="term" value="P:DNA-templated transcription initiation"/>
    <property type="evidence" value="ECO:0007669"/>
    <property type="project" value="InterPro"/>
</dbReference>
<keyword evidence="2" id="KW-0805">Transcription regulation</keyword>
<dbReference type="NCBIfam" id="TIGR02937">
    <property type="entry name" value="sigma70-ECF"/>
    <property type="match status" value="1"/>
</dbReference>
<proteinExistence type="inferred from homology"/>
<feature type="domain" description="RNA polymerase sigma-70 region 2" evidence="6">
    <location>
        <begin position="22"/>
        <end position="88"/>
    </location>
</feature>
<evidence type="ECO:0000259" key="6">
    <source>
        <dbReference type="Pfam" id="PF04542"/>
    </source>
</evidence>